<protein>
    <submittedName>
        <fullName evidence="1">Uncharacterized protein</fullName>
    </submittedName>
</protein>
<dbReference type="KEGG" id="more:E1B28_003342"/>
<name>A0A9P7UJQ1_9AGAR</name>
<gene>
    <name evidence="1" type="ORF">E1B28_003342</name>
</gene>
<organism evidence="1 2">
    <name type="scientific">Marasmius oreades</name>
    <name type="common">fairy-ring Marasmius</name>
    <dbReference type="NCBI Taxonomy" id="181124"/>
    <lineage>
        <taxon>Eukaryota</taxon>
        <taxon>Fungi</taxon>
        <taxon>Dikarya</taxon>
        <taxon>Basidiomycota</taxon>
        <taxon>Agaricomycotina</taxon>
        <taxon>Agaricomycetes</taxon>
        <taxon>Agaricomycetidae</taxon>
        <taxon>Agaricales</taxon>
        <taxon>Marasmiineae</taxon>
        <taxon>Marasmiaceae</taxon>
        <taxon>Marasmius</taxon>
    </lineage>
</organism>
<comment type="caution">
    <text evidence="1">The sequence shown here is derived from an EMBL/GenBank/DDBJ whole genome shotgun (WGS) entry which is preliminary data.</text>
</comment>
<reference evidence="1" key="1">
    <citation type="journal article" date="2021" name="Genome Biol. Evol.">
        <title>The assembled and annotated genome of the fairy-ring fungus Marasmius oreades.</title>
        <authorList>
            <person name="Hiltunen M."/>
            <person name="Ament-Velasquez S.L."/>
            <person name="Johannesson H."/>
        </authorList>
    </citation>
    <scope>NUCLEOTIDE SEQUENCE</scope>
    <source>
        <strain evidence="1">03SP1</strain>
    </source>
</reference>
<evidence type="ECO:0000313" key="1">
    <source>
        <dbReference type="EMBL" id="KAG7085802.1"/>
    </source>
</evidence>
<evidence type="ECO:0000313" key="2">
    <source>
        <dbReference type="Proteomes" id="UP001049176"/>
    </source>
</evidence>
<dbReference type="AlphaFoldDB" id="A0A9P7UJQ1"/>
<dbReference type="EMBL" id="CM032191">
    <property type="protein sequence ID" value="KAG7085802.1"/>
    <property type="molecule type" value="Genomic_DNA"/>
</dbReference>
<accession>A0A9P7UJQ1</accession>
<sequence>MNILKEKHSERNERDQEETALILGVPRRHASSDLRRFLVFPLFNPTTINSTFNFTKQRLPPLRLNWSPTLNLSLIRQRSLALGMDNRNLH</sequence>
<proteinExistence type="predicted"/>
<dbReference type="GeneID" id="66072418"/>
<keyword evidence="2" id="KW-1185">Reference proteome</keyword>
<dbReference type="Proteomes" id="UP001049176">
    <property type="component" value="Chromosome 11"/>
</dbReference>
<dbReference type="RefSeq" id="XP_043002273.1">
    <property type="nucleotide sequence ID" value="XM_043160317.1"/>
</dbReference>